<evidence type="ECO:0000259" key="2">
    <source>
        <dbReference type="Pfam" id="PF09968"/>
    </source>
</evidence>
<feature type="domain" description="DUF2202" evidence="2">
    <location>
        <begin position="64"/>
        <end position="224"/>
    </location>
</feature>
<gene>
    <name evidence="3" type="ORF">ENE75_07365</name>
</gene>
<keyword evidence="4" id="KW-1185">Reference proteome</keyword>
<dbReference type="InterPro" id="IPR019243">
    <property type="entry name" value="DUF2202"/>
</dbReference>
<dbReference type="OrthoDB" id="9801086at2"/>
<dbReference type="Pfam" id="PF09968">
    <property type="entry name" value="DUF2202"/>
    <property type="match status" value="1"/>
</dbReference>
<feature type="signal peptide" evidence="1">
    <location>
        <begin position="1"/>
        <end position="25"/>
    </location>
</feature>
<organism evidence="3 4">
    <name type="scientific">Rubrivivax albus</name>
    <dbReference type="NCBI Taxonomy" id="2499835"/>
    <lineage>
        <taxon>Bacteria</taxon>
        <taxon>Pseudomonadati</taxon>
        <taxon>Pseudomonadota</taxon>
        <taxon>Betaproteobacteria</taxon>
        <taxon>Burkholderiales</taxon>
        <taxon>Sphaerotilaceae</taxon>
        <taxon>Rubrivivax</taxon>
    </lineage>
</organism>
<dbReference type="Proteomes" id="UP000288178">
    <property type="component" value="Unassembled WGS sequence"/>
</dbReference>
<dbReference type="SUPFAM" id="SSF47240">
    <property type="entry name" value="Ferritin-like"/>
    <property type="match status" value="1"/>
</dbReference>
<dbReference type="EMBL" id="SACT01000002">
    <property type="protein sequence ID" value="RVT52267.1"/>
    <property type="molecule type" value="Genomic_DNA"/>
</dbReference>
<dbReference type="PROSITE" id="PS51257">
    <property type="entry name" value="PROKAR_LIPOPROTEIN"/>
    <property type="match status" value="1"/>
</dbReference>
<proteinExistence type="predicted"/>
<dbReference type="CDD" id="cd01048">
    <property type="entry name" value="Ferritin_like_AB2"/>
    <property type="match status" value="1"/>
</dbReference>
<dbReference type="Gene3D" id="1.20.1260.10">
    <property type="match status" value="1"/>
</dbReference>
<dbReference type="InterPro" id="IPR009078">
    <property type="entry name" value="Ferritin-like_SF"/>
</dbReference>
<keyword evidence="1" id="KW-0732">Signal</keyword>
<feature type="chain" id="PRO_5018558283" evidence="1">
    <location>
        <begin position="26"/>
        <end position="230"/>
    </location>
</feature>
<protein>
    <submittedName>
        <fullName evidence="3">DUF2202 domain-containing protein</fullName>
    </submittedName>
</protein>
<dbReference type="RefSeq" id="WP_128197375.1">
    <property type="nucleotide sequence ID" value="NZ_SACT01000002.1"/>
</dbReference>
<accession>A0A3S2TMV0</accession>
<dbReference type="InterPro" id="IPR012347">
    <property type="entry name" value="Ferritin-like"/>
</dbReference>
<dbReference type="AlphaFoldDB" id="A0A3S2TMV0"/>
<reference evidence="3 4" key="1">
    <citation type="submission" date="2019-01" db="EMBL/GenBank/DDBJ databases">
        <authorList>
            <person name="Chen W.-M."/>
        </authorList>
    </citation>
    <scope>NUCLEOTIDE SEQUENCE [LARGE SCALE GENOMIC DNA]</scope>
    <source>
        <strain evidence="3 4">ICH-3</strain>
    </source>
</reference>
<evidence type="ECO:0000313" key="3">
    <source>
        <dbReference type="EMBL" id="RVT52267.1"/>
    </source>
</evidence>
<sequence>MTTAKHRRWIAATLAAAALSLAACGGGDPAPVMRVDASGTSTMDAANLATQLAALPLQTLSSAEAQGLAMMREEERLAHDVYAASAALWGTPVFANIADSEATHTAAVLALLARYGLPDPLAGLPEGVFFTPSFQALHDALVATSRGSLVDALTVGVQIEELDIRDIAALRAGTDNADLQLVYDNLQRGSRNHLRSYVKLLTQQGGSYVPQYITPAEFDAIVGSPIETGP</sequence>
<name>A0A3S2TMV0_9BURK</name>
<evidence type="ECO:0000313" key="4">
    <source>
        <dbReference type="Proteomes" id="UP000288178"/>
    </source>
</evidence>
<comment type="caution">
    <text evidence="3">The sequence shown here is derived from an EMBL/GenBank/DDBJ whole genome shotgun (WGS) entry which is preliminary data.</text>
</comment>
<evidence type="ECO:0000256" key="1">
    <source>
        <dbReference type="SAM" id="SignalP"/>
    </source>
</evidence>